<proteinExistence type="predicted"/>
<gene>
    <name evidence="1" type="ORF">K504DRAFT_461155</name>
</gene>
<evidence type="ECO:0000313" key="2">
    <source>
        <dbReference type="Proteomes" id="UP000799428"/>
    </source>
</evidence>
<sequence length="103" mass="11620">MSTATLLRVPLTVPKPLSNTPNYTVQFSLHNSSRDSDIFLEKIYRPTDLSSSAQSGTMTATFRRGELPQWSIRENDEGEDVVELRAHFWKGTRCVETVECGTI</sequence>
<accession>A0A6G1JUW2</accession>
<dbReference type="Proteomes" id="UP000799428">
    <property type="component" value="Unassembled WGS sequence"/>
</dbReference>
<evidence type="ECO:0000313" key="1">
    <source>
        <dbReference type="EMBL" id="KAF2704394.1"/>
    </source>
</evidence>
<dbReference type="AlphaFoldDB" id="A0A6G1JUW2"/>
<reference evidence="1" key="1">
    <citation type="journal article" date="2020" name="Stud. Mycol.">
        <title>101 Dothideomycetes genomes: a test case for predicting lifestyles and emergence of pathogens.</title>
        <authorList>
            <person name="Haridas S."/>
            <person name="Albert R."/>
            <person name="Binder M."/>
            <person name="Bloem J."/>
            <person name="Labutti K."/>
            <person name="Salamov A."/>
            <person name="Andreopoulos B."/>
            <person name="Baker S."/>
            <person name="Barry K."/>
            <person name="Bills G."/>
            <person name="Bluhm B."/>
            <person name="Cannon C."/>
            <person name="Castanera R."/>
            <person name="Culley D."/>
            <person name="Daum C."/>
            <person name="Ezra D."/>
            <person name="Gonzalez J."/>
            <person name="Henrissat B."/>
            <person name="Kuo A."/>
            <person name="Liang C."/>
            <person name="Lipzen A."/>
            <person name="Lutzoni F."/>
            <person name="Magnuson J."/>
            <person name="Mondo S."/>
            <person name="Nolan M."/>
            <person name="Ohm R."/>
            <person name="Pangilinan J."/>
            <person name="Park H.-J."/>
            <person name="Ramirez L."/>
            <person name="Alfaro M."/>
            <person name="Sun H."/>
            <person name="Tritt A."/>
            <person name="Yoshinaga Y."/>
            <person name="Zwiers L.-H."/>
            <person name="Turgeon B."/>
            <person name="Goodwin S."/>
            <person name="Spatafora J."/>
            <person name="Crous P."/>
            <person name="Grigoriev I."/>
        </authorList>
    </citation>
    <scope>NUCLEOTIDE SEQUENCE</scope>
    <source>
        <strain evidence="1">CBS 279.74</strain>
    </source>
</reference>
<organism evidence="1 2">
    <name type="scientific">Pleomassaria siparia CBS 279.74</name>
    <dbReference type="NCBI Taxonomy" id="1314801"/>
    <lineage>
        <taxon>Eukaryota</taxon>
        <taxon>Fungi</taxon>
        <taxon>Dikarya</taxon>
        <taxon>Ascomycota</taxon>
        <taxon>Pezizomycotina</taxon>
        <taxon>Dothideomycetes</taxon>
        <taxon>Pleosporomycetidae</taxon>
        <taxon>Pleosporales</taxon>
        <taxon>Pleomassariaceae</taxon>
        <taxon>Pleomassaria</taxon>
    </lineage>
</organism>
<keyword evidence="2" id="KW-1185">Reference proteome</keyword>
<name>A0A6G1JUW2_9PLEO</name>
<protein>
    <submittedName>
        <fullName evidence="1">Uncharacterized protein</fullName>
    </submittedName>
</protein>
<dbReference type="EMBL" id="MU005782">
    <property type="protein sequence ID" value="KAF2704394.1"/>
    <property type="molecule type" value="Genomic_DNA"/>
</dbReference>